<feature type="domain" description="Glutamine amidotransferase" evidence="10">
    <location>
        <begin position="24"/>
        <end position="227"/>
    </location>
</feature>
<evidence type="ECO:0000313" key="12">
    <source>
        <dbReference type="Proteomes" id="UP000297900"/>
    </source>
</evidence>
<keyword evidence="7" id="KW-0315">Glutamine amidotransferase</keyword>
<evidence type="ECO:0000256" key="5">
    <source>
        <dbReference type="ARBA" id="ARBA00022741"/>
    </source>
</evidence>
<proteinExistence type="inferred from homology"/>
<evidence type="ECO:0000313" key="11">
    <source>
        <dbReference type="EMBL" id="TFE25978.1"/>
    </source>
</evidence>
<evidence type="ECO:0000256" key="2">
    <source>
        <dbReference type="ARBA" id="ARBA00007533"/>
    </source>
</evidence>
<dbReference type="InterPro" id="IPR017926">
    <property type="entry name" value="GATASE"/>
</dbReference>
<dbReference type="OrthoDB" id="3286005at2"/>
<name>A0A4Y8M0Q8_9BACL</name>
<keyword evidence="6" id="KW-0067">ATP-binding</keyword>
<keyword evidence="5" id="KW-0547">Nucleotide-binding</keyword>
<keyword evidence="8" id="KW-0665">Pyrimidine biosynthesis</keyword>
<evidence type="ECO:0000256" key="6">
    <source>
        <dbReference type="ARBA" id="ARBA00022840"/>
    </source>
</evidence>
<comment type="caution">
    <text evidence="11">The sequence shown here is derived from an EMBL/GenBank/DDBJ whole genome shotgun (WGS) entry which is preliminary data.</text>
</comment>
<sequence length="236" mass="25881">MLRIGLIGDYNQEVKAHVAIPRAIQLAANDLGCQAEFEWIATPALEQDHVRKLTSYQALWAVPASPYASMKGALNGIQFARERRIPFLGTCGGFQHMIIEFARNVLGLSEADHAEENPTASLLLVTPLTCSVSEKTNVFRLTHGSNVAMAYGSNEAIEQYGTCNYGPNPEFAPLLEQAGLRVVGVDADGETRIMELDQHPFFVGALFQPERSAFANRVHPLIKSFLQAIPQRRGGC</sequence>
<dbReference type="EMBL" id="SOMN01000016">
    <property type="protein sequence ID" value="TFE25978.1"/>
    <property type="molecule type" value="Genomic_DNA"/>
</dbReference>
<evidence type="ECO:0000256" key="7">
    <source>
        <dbReference type="ARBA" id="ARBA00022962"/>
    </source>
</evidence>
<accession>A0A4Y8M0Q8</accession>
<dbReference type="GO" id="GO:0019856">
    <property type="term" value="P:pyrimidine nucleobase biosynthetic process"/>
    <property type="evidence" value="ECO:0007669"/>
    <property type="project" value="TreeGrafter"/>
</dbReference>
<dbReference type="PROSITE" id="PS51273">
    <property type="entry name" value="GATASE_TYPE_1"/>
    <property type="match status" value="1"/>
</dbReference>
<dbReference type="PANTHER" id="PTHR11550:SF0">
    <property type="entry name" value="CTP SYNTHASE-RELATED"/>
    <property type="match status" value="1"/>
</dbReference>
<reference evidence="11 12" key="1">
    <citation type="submission" date="2019-03" db="EMBL/GenBank/DDBJ databases">
        <title>Cohnella endophytica sp. nov., a novel endophytic bacterium isolated from bark of Sonneratia apetala.</title>
        <authorList>
            <person name="Tuo L."/>
        </authorList>
    </citation>
    <scope>NUCLEOTIDE SEQUENCE [LARGE SCALE GENOMIC DNA]</scope>
    <source>
        <strain evidence="11 12">CCTCC AB 208254</strain>
    </source>
</reference>
<dbReference type="NCBIfam" id="NF004836">
    <property type="entry name" value="PRK06186.1"/>
    <property type="match status" value="1"/>
</dbReference>
<keyword evidence="4" id="KW-0436">Ligase</keyword>
<evidence type="ECO:0000256" key="9">
    <source>
        <dbReference type="ARBA" id="ARBA00047781"/>
    </source>
</evidence>
<comment type="catalytic activity">
    <reaction evidence="9">
        <text>UTP + L-glutamine + ATP + H2O = CTP + L-glutamate + ADP + phosphate + 2 H(+)</text>
        <dbReference type="Rhea" id="RHEA:26426"/>
        <dbReference type="ChEBI" id="CHEBI:15377"/>
        <dbReference type="ChEBI" id="CHEBI:15378"/>
        <dbReference type="ChEBI" id="CHEBI:29985"/>
        <dbReference type="ChEBI" id="CHEBI:30616"/>
        <dbReference type="ChEBI" id="CHEBI:37563"/>
        <dbReference type="ChEBI" id="CHEBI:43474"/>
        <dbReference type="ChEBI" id="CHEBI:46398"/>
        <dbReference type="ChEBI" id="CHEBI:58359"/>
        <dbReference type="ChEBI" id="CHEBI:456216"/>
        <dbReference type="EC" id="6.3.4.2"/>
    </reaction>
</comment>
<comment type="pathway">
    <text evidence="1">Pyrimidine metabolism; CTP biosynthesis via de novo pathway; CTP from UDP: step 2/2.</text>
</comment>
<dbReference type="RefSeq" id="WP_135152522.1">
    <property type="nucleotide sequence ID" value="NZ_SOMN01000016.1"/>
</dbReference>
<keyword evidence="12" id="KW-1185">Reference proteome</keyword>
<evidence type="ECO:0000259" key="10">
    <source>
        <dbReference type="Pfam" id="PF00117"/>
    </source>
</evidence>
<dbReference type="GO" id="GO:0005829">
    <property type="term" value="C:cytosol"/>
    <property type="evidence" value="ECO:0007669"/>
    <property type="project" value="TreeGrafter"/>
</dbReference>
<evidence type="ECO:0000256" key="3">
    <source>
        <dbReference type="ARBA" id="ARBA00012291"/>
    </source>
</evidence>
<evidence type="ECO:0000256" key="1">
    <source>
        <dbReference type="ARBA" id="ARBA00005171"/>
    </source>
</evidence>
<dbReference type="Pfam" id="PF00117">
    <property type="entry name" value="GATase"/>
    <property type="match status" value="1"/>
</dbReference>
<dbReference type="UniPathway" id="UPA00159">
    <property type="reaction ID" value="UER00277"/>
</dbReference>
<dbReference type="GO" id="GO:0005524">
    <property type="term" value="F:ATP binding"/>
    <property type="evidence" value="ECO:0007669"/>
    <property type="project" value="UniProtKB-KW"/>
</dbReference>
<dbReference type="GO" id="GO:0042802">
    <property type="term" value="F:identical protein binding"/>
    <property type="evidence" value="ECO:0007669"/>
    <property type="project" value="TreeGrafter"/>
</dbReference>
<dbReference type="PANTHER" id="PTHR11550">
    <property type="entry name" value="CTP SYNTHASE"/>
    <property type="match status" value="1"/>
</dbReference>
<organism evidence="11 12">
    <name type="scientific">Cohnella luojiensis</name>
    <dbReference type="NCBI Taxonomy" id="652876"/>
    <lineage>
        <taxon>Bacteria</taxon>
        <taxon>Bacillati</taxon>
        <taxon>Bacillota</taxon>
        <taxon>Bacilli</taxon>
        <taxon>Bacillales</taxon>
        <taxon>Paenibacillaceae</taxon>
        <taxon>Cohnella</taxon>
    </lineage>
</organism>
<evidence type="ECO:0000256" key="8">
    <source>
        <dbReference type="ARBA" id="ARBA00022975"/>
    </source>
</evidence>
<dbReference type="InterPro" id="IPR029062">
    <property type="entry name" value="Class_I_gatase-like"/>
</dbReference>
<dbReference type="GO" id="GO:0044210">
    <property type="term" value="P:'de novo' CTP biosynthetic process"/>
    <property type="evidence" value="ECO:0007669"/>
    <property type="project" value="UniProtKB-UniPathway"/>
</dbReference>
<dbReference type="AlphaFoldDB" id="A0A4Y8M0Q8"/>
<evidence type="ECO:0000256" key="4">
    <source>
        <dbReference type="ARBA" id="ARBA00022598"/>
    </source>
</evidence>
<dbReference type="Gene3D" id="3.40.50.880">
    <property type="match status" value="1"/>
</dbReference>
<protein>
    <recommendedName>
        <fullName evidence="3">CTP synthase (glutamine hydrolyzing)</fullName>
        <ecNumber evidence="3">6.3.4.2</ecNumber>
    </recommendedName>
</protein>
<dbReference type="SUPFAM" id="SSF52317">
    <property type="entry name" value="Class I glutamine amidotransferase-like"/>
    <property type="match status" value="1"/>
</dbReference>
<dbReference type="EC" id="6.3.4.2" evidence="3"/>
<dbReference type="GO" id="GO:0003883">
    <property type="term" value="F:CTP synthase activity"/>
    <property type="evidence" value="ECO:0007669"/>
    <property type="project" value="UniProtKB-EC"/>
</dbReference>
<gene>
    <name evidence="11" type="ORF">E2980_12500</name>
</gene>
<dbReference type="Proteomes" id="UP000297900">
    <property type="component" value="Unassembled WGS sequence"/>
</dbReference>
<comment type="similarity">
    <text evidence="2">Belongs to the CTP synthase family.</text>
</comment>
<dbReference type="InterPro" id="IPR004468">
    <property type="entry name" value="CTP_synthase"/>
</dbReference>